<evidence type="ECO:0000256" key="4">
    <source>
        <dbReference type="ARBA" id="ARBA00022989"/>
    </source>
</evidence>
<proteinExistence type="inferred from homology"/>
<dbReference type="Proteomes" id="UP000095285">
    <property type="component" value="Unassembled WGS sequence"/>
</dbReference>
<dbReference type="STRING" id="7209.A0A1I7VD11"/>
<evidence type="ECO:0000313" key="8">
    <source>
        <dbReference type="Proteomes" id="UP000095285"/>
    </source>
</evidence>
<keyword evidence="4 6" id="KW-1133">Transmembrane helix</keyword>
<evidence type="ECO:0000313" key="9">
    <source>
        <dbReference type="WBParaSite" id="EN70_1244"/>
    </source>
</evidence>
<dbReference type="PANTHER" id="PTHR48230">
    <property type="match status" value="1"/>
</dbReference>
<dbReference type="GO" id="GO:0006631">
    <property type="term" value="P:fatty acid metabolic process"/>
    <property type="evidence" value="ECO:0007669"/>
    <property type="project" value="UniProtKB-UniPathway"/>
</dbReference>
<evidence type="ECO:0000259" key="7">
    <source>
        <dbReference type="Pfam" id="PF10520"/>
    </source>
</evidence>
<evidence type="ECO:0000256" key="1">
    <source>
        <dbReference type="ARBA" id="ARBA00004141"/>
    </source>
</evidence>
<reference evidence="8" key="1">
    <citation type="submission" date="2012-04" db="EMBL/GenBank/DDBJ databases">
        <title>The Genome Sequence of Loa loa.</title>
        <authorList>
            <consortium name="The Broad Institute Genome Sequencing Platform"/>
            <consortium name="Broad Institute Genome Sequencing Center for Infectious Disease"/>
            <person name="Nutman T.B."/>
            <person name="Fink D.L."/>
            <person name="Russ C."/>
            <person name="Young S."/>
            <person name="Zeng Q."/>
            <person name="Gargeya S."/>
            <person name="Alvarado L."/>
            <person name="Berlin A."/>
            <person name="Chapman S.B."/>
            <person name="Chen Z."/>
            <person name="Freedman E."/>
            <person name="Gellesch M."/>
            <person name="Goldberg J."/>
            <person name="Griggs A."/>
            <person name="Gujja S."/>
            <person name="Heilman E.R."/>
            <person name="Heiman D."/>
            <person name="Howarth C."/>
            <person name="Mehta T."/>
            <person name="Neiman D."/>
            <person name="Pearson M."/>
            <person name="Roberts A."/>
            <person name="Saif S."/>
            <person name="Shea T."/>
            <person name="Shenoy N."/>
            <person name="Sisk P."/>
            <person name="Stolte C."/>
            <person name="Sykes S."/>
            <person name="White J."/>
            <person name="Yandava C."/>
            <person name="Haas B."/>
            <person name="Henn M.R."/>
            <person name="Nusbaum C."/>
            <person name="Birren B."/>
        </authorList>
    </citation>
    <scope>NUCLEOTIDE SEQUENCE [LARGE SCALE GENOMIC DNA]</scope>
</reference>
<reference evidence="9" key="2">
    <citation type="submission" date="2016-11" db="UniProtKB">
        <authorList>
            <consortium name="WormBaseParasite"/>
        </authorList>
    </citation>
    <scope>IDENTIFICATION</scope>
</reference>
<keyword evidence="8" id="KW-1185">Reference proteome</keyword>
<feature type="transmembrane region" description="Helical" evidence="6">
    <location>
        <begin position="71"/>
        <end position="89"/>
    </location>
</feature>
<comment type="subcellular location">
    <subcellularLocation>
        <location evidence="1">Membrane</location>
        <topology evidence="1">Multi-pass membrane protein</topology>
    </subcellularLocation>
</comment>
<dbReference type="AlphaFoldDB" id="A0A1I7VD11"/>
<accession>A0A1I7VD11</accession>
<evidence type="ECO:0000256" key="3">
    <source>
        <dbReference type="ARBA" id="ARBA00022692"/>
    </source>
</evidence>
<dbReference type="InterPro" id="IPR053335">
    <property type="entry name" value="Fatty_acid_desaturase_CarF"/>
</dbReference>
<feature type="transmembrane region" description="Helical" evidence="6">
    <location>
        <begin position="101"/>
        <end position="122"/>
    </location>
</feature>
<sequence>MKESYATVQQPLVVHQFGDKAMTEARNAMPKDDPNENINPEGVFKPRWGRHHAGAKKLAALYSPEKRLQEIISTGLGIIELFIVIYLLVRRFELSSLPFVLFFALLGILTADLLSGLVHWAADSFGTVDTFIGRHFIRPFREHHVDPTAITRHDFIECNGDNFLLIIPKVTHIIYQHVTLSASELDTLTTSHWFYLLLAVYVAFTNQIHKWSHTYFGLPRWVEMLQNWRVIISRKGHKLHHISPHACGYCITTGWLNGPLDAIGFWRAAEFIVTKLTGMKPRTDDLKWAKAS</sequence>
<dbReference type="WBParaSite" id="EN70_1244">
    <property type="protein sequence ID" value="EN70_1244"/>
    <property type="gene ID" value="EN70_1244"/>
</dbReference>
<keyword evidence="3 6" id="KW-0812">Transmembrane</keyword>
<dbReference type="Pfam" id="PF10520">
    <property type="entry name" value="Lipid_desat"/>
    <property type="match status" value="1"/>
</dbReference>
<evidence type="ECO:0000256" key="5">
    <source>
        <dbReference type="ARBA" id="ARBA00023136"/>
    </source>
</evidence>
<name>A0A1I7VD11_LOALO</name>
<evidence type="ECO:0000256" key="6">
    <source>
        <dbReference type="SAM" id="Phobius"/>
    </source>
</evidence>
<dbReference type="GO" id="GO:0016020">
    <property type="term" value="C:membrane"/>
    <property type="evidence" value="ECO:0007669"/>
    <property type="project" value="UniProtKB-SubCell"/>
</dbReference>
<keyword evidence="5 6" id="KW-0472">Membrane</keyword>
<feature type="domain" description="Lipid desaturase" evidence="7">
    <location>
        <begin position="108"/>
        <end position="284"/>
    </location>
</feature>
<dbReference type="UniPathway" id="UPA00199"/>
<organism evidence="8 9">
    <name type="scientific">Loa loa</name>
    <name type="common">Eye worm</name>
    <name type="synonym">Filaria loa</name>
    <dbReference type="NCBI Taxonomy" id="7209"/>
    <lineage>
        <taxon>Eukaryota</taxon>
        <taxon>Metazoa</taxon>
        <taxon>Ecdysozoa</taxon>
        <taxon>Nematoda</taxon>
        <taxon>Chromadorea</taxon>
        <taxon>Rhabditida</taxon>
        <taxon>Spirurina</taxon>
        <taxon>Spiruromorpha</taxon>
        <taxon>Filarioidea</taxon>
        <taxon>Onchocercidae</taxon>
        <taxon>Loa</taxon>
    </lineage>
</organism>
<evidence type="ECO:0000256" key="2">
    <source>
        <dbReference type="ARBA" id="ARBA00007620"/>
    </source>
</evidence>
<comment type="similarity">
    <text evidence="2">Belongs to the fatty acid desaturase CarF family.</text>
</comment>
<protein>
    <submittedName>
        <fullName evidence="9">TMEM189_B_dmain domain-containing protein</fullName>
    </submittedName>
</protein>
<dbReference type="PANTHER" id="PTHR48230:SF1">
    <property type="entry name" value="LIPID DESATURASE DOMAIN-CONTAINING PROTEIN"/>
    <property type="match status" value="1"/>
</dbReference>
<dbReference type="InterPro" id="IPR019547">
    <property type="entry name" value="Lipid_desat"/>
</dbReference>